<dbReference type="GO" id="GO:0016151">
    <property type="term" value="F:nickel cation binding"/>
    <property type="evidence" value="ECO:0007669"/>
    <property type="project" value="UniProtKB-UniRule"/>
</dbReference>
<dbReference type="EMBL" id="PXYK01000002">
    <property type="protein sequence ID" value="PSJ65187.1"/>
    <property type="molecule type" value="Genomic_DNA"/>
</dbReference>
<keyword evidence="2 3" id="KW-0143">Chaperone</keyword>
<name>A0A2P7SRX2_9HYPH</name>
<dbReference type="PANTHER" id="PTHR33643:SF1">
    <property type="entry name" value="UREASE ACCESSORY PROTEIN D"/>
    <property type="match status" value="1"/>
</dbReference>
<dbReference type="Proteomes" id="UP000241229">
    <property type="component" value="Unassembled WGS sequence"/>
</dbReference>
<organism evidence="4 5">
    <name type="scientific">Kumtagia ephedrae</name>
    <dbReference type="NCBI Taxonomy" id="2116701"/>
    <lineage>
        <taxon>Bacteria</taxon>
        <taxon>Pseudomonadati</taxon>
        <taxon>Pseudomonadota</taxon>
        <taxon>Alphaproteobacteria</taxon>
        <taxon>Hyphomicrobiales</taxon>
        <taxon>Phyllobacteriaceae</taxon>
        <taxon>Kumtagia</taxon>
    </lineage>
</organism>
<dbReference type="AlphaFoldDB" id="A0A2P7SRX2"/>
<evidence type="ECO:0000313" key="4">
    <source>
        <dbReference type="EMBL" id="PSJ65187.1"/>
    </source>
</evidence>
<dbReference type="Pfam" id="PF01774">
    <property type="entry name" value="UreD"/>
    <property type="match status" value="1"/>
</dbReference>
<dbReference type="HAMAP" id="MF_01384">
    <property type="entry name" value="UreD"/>
    <property type="match status" value="1"/>
</dbReference>
<evidence type="ECO:0000256" key="2">
    <source>
        <dbReference type="ARBA" id="ARBA00023186"/>
    </source>
</evidence>
<accession>A0A2P7SRX2</accession>
<proteinExistence type="inferred from homology"/>
<keyword evidence="3" id="KW-0996">Nickel insertion</keyword>
<dbReference type="OrthoDB" id="9807968at2"/>
<evidence type="ECO:0000313" key="5">
    <source>
        <dbReference type="Proteomes" id="UP000241229"/>
    </source>
</evidence>
<comment type="caution">
    <text evidence="4">The sequence shown here is derived from an EMBL/GenBank/DDBJ whole genome shotgun (WGS) entry which is preliminary data.</text>
</comment>
<evidence type="ECO:0000256" key="3">
    <source>
        <dbReference type="HAMAP-Rule" id="MF_01384"/>
    </source>
</evidence>
<evidence type="ECO:0000256" key="1">
    <source>
        <dbReference type="ARBA" id="ARBA00007177"/>
    </source>
</evidence>
<keyword evidence="5" id="KW-1185">Reference proteome</keyword>
<keyword evidence="3" id="KW-0963">Cytoplasm</keyword>
<dbReference type="PANTHER" id="PTHR33643">
    <property type="entry name" value="UREASE ACCESSORY PROTEIN D"/>
    <property type="match status" value="1"/>
</dbReference>
<comment type="subunit">
    <text evidence="3">UreD, UreF and UreG form a complex that acts as a GTP-hydrolysis-dependent molecular chaperone, activating the urease apoprotein by helping to assemble the nickel containing metallocenter of UreC. The UreE protein probably delivers the nickel.</text>
</comment>
<sequence length="292" mass="30661">MTSHWQPPPPGEASVPAATTGVPAGRFELAFLRHGGRTAVGRQFVSYPFHLTRPFALDSAIPSLLTVYQQSSSGGLYRAERLACRYDIGARAAAHVTTQAATVVHDCHGQPARQTVEIALEEDAFLALTPDPLVLFPGASCVNRLEAKMAPGAVLLLADAFALHDPLGAARPFDRLASEVVVRDAAGRLLLRDCFRVTGEALVGPSSPVGGWRVVSSFLLLGDPARLPVREDLAALAPDGHAVAGVSTLPNGAGWGVRCLAADAVAARRVAELLFSISVRAAFGSAPAPRRK</sequence>
<comment type="similarity">
    <text evidence="1 3">Belongs to the UreD family.</text>
</comment>
<dbReference type="GO" id="GO:0005737">
    <property type="term" value="C:cytoplasm"/>
    <property type="evidence" value="ECO:0007669"/>
    <property type="project" value="UniProtKB-SubCell"/>
</dbReference>
<gene>
    <name evidence="3" type="primary">ureD</name>
    <name evidence="4" type="ORF">C7I84_02235</name>
</gene>
<protein>
    <recommendedName>
        <fullName evidence="3">Urease accessory protein UreD</fullName>
    </recommendedName>
</protein>
<dbReference type="RefSeq" id="WP_106770527.1">
    <property type="nucleotide sequence ID" value="NZ_PXYK01000002.1"/>
</dbReference>
<dbReference type="InterPro" id="IPR002669">
    <property type="entry name" value="UreD"/>
</dbReference>
<comment type="subcellular location">
    <subcellularLocation>
        <location evidence="3">Cytoplasm</location>
    </subcellularLocation>
</comment>
<comment type="function">
    <text evidence="3">Required for maturation of urease via the functional incorporation of the urease nickel metallocenter.</text>
</comment>
<reference evidence="4 5" key="1">
    <citation type="submission" date="2018-03" db="EMBL/GenBank/DDBJ databases">
        <title>The draft genome of Mesorhizobium sp. 6GN-30.</title>
        <authorList>
            <person name="Liu L."/>
            <person name="Li L."/>
            <person name="Wang T."/>
            <person name="Zhang X."/>
            <person name="Liang L."/>
        </authorList>
    </citation>
    <scope>NUCLEOTIDE SEQUENCE [LARGE SCALE GENOMIC DNA]</scope>
    <source>
        <strain evidence="4 5">6GN30</strain>
    </source>
</reference>